<name>A0A401SGS9_CHIPU</name>
<dbReference type="OrthoDB" id="8587277at2759"/>
<dbReference type="OMA" id="ILNALWE"/>
<evidence type="ECO:0000313" key="1">
    <source>
        <dbReference type="EMBL" id="GCC29584.1"/>
    </source>
</evidence>
<comment type="caution">
    <text evidence="1">The sequence shown here is derived from an EMBL/GenBank/DDBJ whole genome shotgun (WGS) entry which is preliminary data.</text>
</comment>
<gene>
    <name evidence="1" type="ORF">chiPu_2000017</name>
</gene>
<dbReference type="PANTHER" id="PTHR17206:SF0">
    <property type="entry name" value="PRRP PROTEIN"/>
    <property type="match status" value="1"/>
</dbReference>
<dbReference type="PANTHER" id="PTHR17206">
    <property type="entry name" value="PROLACTIN-RELEASING PEPTIDE"/>
    <property type="match status" value="1"/>
</dbReference>
<dbReference type="STRING" id="137246.A0A401SGS9"/>
<reference evidence="1 2" key="1">
    <citation type="journal article" date="2018" name="Nat. Ecol. Evol.">
        <title>Shark genomes provide insights into elasmobranch evolution and the origin of vertebrates.</title>
        <authorList>
            <person name="Hara Y"/>
            <person name="Yamaguchi K"/>
            <person name="Onimaru K"/>
            <person name="Kadota M"/>
            <person name="Koyanagi M"/>
            <person name="Keeley SD"/>
            <person name="Tatsumi K"/>
            <person name="Tanaka K"/>
            <person name="Motone F"/>
            <person name="Kageyama Y"/>
            <person name="Nozu R"/>
            <person name="Adachi N"/>
            <person name="Nishimura O"/>
            <person name="Nakagawa R"/>
            <person name="Tanegashima C"/>
            <person name="Kiyatake I"/>
            <person name="Matsumoto R"/>
            <person name="Murakumo K"/>
            <person name="Nishida K"/>
            <person name="Terakita A"/>
            <person name="Kuratani S"/>
            <person name="Sato K"/>
            <person name="Hyodo S Kuraku.S."/>
        </authorList>
    </citation>
    <scope>NUCLEOTIDE SEQUENCE [LARGE SCALE GENOMIC DNA]</scope>
</reference>
<dbReference type="GO" id="GO:0005179">
    <property type="term" value="F:hormone activity"/>
    <property type="evidence" value="ECO:0007669"/>
    <property type="project" value="InterPro"/>
</dbReference>
<proteinExistence type="predicted"/>
<dbReference type="Pfam" id="PF15172">
    <property type="entry name" value="Prolactin_RP"/>
    <property type="match status" value="1"/>
</dbReference>
<keyword evidence="2" id="KW-1185">Reference proteome</keyword>
<dbReference type="Proteomes" id="UP000287033">
    <property type="component" value="Unassembled WGS sequence"/>
</dbReference>
<protein>
    <recommendedName>
        <fullName evidence="3">Prolactin-releasing peptide</fullName>
    </recommendedName>
</protein>
<evidence type="ECO:0008006" key="3">
    <source>
        <dbReference type="Google" id="ProtNLM"/>
    </source>
</evidence>
<dbReference type="AlphaFoldDB" id="A0A401SGS9"/>
<dbReference type="InterPro" id="IPR026194">
    <property type="entry name" value="PrRP"/>
</dbReference>
<evidence type="ECO:0000313" key="2">
    <source>
        <dbReference type="Proteomes" id="UP000287033"/>
    </source>
</evidence>
<organism evidence="1 2">
    <name type="scientific">Chiloscyllium punctatum</name>
    <name type="common">Brownbanded bambooshark</name>
    <name type="synonym">Hemiscyllium punctatum</name>
    <dbReference type="NCBI Taxonomy" id="137246"/>
    <lineage>
        <taxon>Eukaryota</taxon>
        <taxon>Metazoa</taxon>
        <taxon>Chordata</taxon>
        <taxon>Craniata</taxon>
        <taxon>Vertebrata</taxon>
        <taxon>Chondrichthyes</taxon>
        <taxon>Elasmobranchii</taxon>
        <taxon>Galeomorphii</taxon>
        <taxon>Galeoidea</taxon>
        <taxon>Orectolobiformes</taxon>
        <taxon>Hemiscylliidae</taxon>
        <taxon>Chiloscyllium</taxon>
    </lineage>
</organism>
<accession>A0A401SGS9</accession>
<sequence>MDQQQRQQRKVKLVAICTALLFVSMIANTAQSSGLSHQINYRNSKIDPFWYVGRGVRPIGRFGKRQMKSSSNLRPSVNNLELILNALRQQDTFDSDQQMGGDNTY</sequence>
<dbReference type="EMBL" id="BEZZ01000257">
    <property type="protein sequence ID" value="GCC29584.1"/>
    <property type="molecule type" value="Genomic_DNA"/>
</dbReference>